<dbReference type="AlphaFoldDB" id="A0A9N9ZIL9"/>
<keyword evidence="2" id="KW-0812">Transmembrane</keyword>
<keyword evidence="2" id="KW-0472">Membrane</keyword>
<comment type="caution">
    <text evidence="3">The sequence shown here is derived from an EMBL/GenBank/DDBJ whole genome shotgun (WGS) entry which is preliminary data.</text>
</comment>
<name>A0A9N9ZIL9_9HYPO</name>
<evidence type="ECO:0000313" key="3">
    <source>
        <dbReference type="EMBL" id="CAH0057195.1"/>
    </source>
</evidence>
<evidence type="ECO:0000256" key="1">
    <source>
        <dbReference type="SAM" id="MobiDB-lite"/>
    </source>
</evidence>
<evidence type="ECO:0000313" key="4">
    <source>
        <dbReference type="Proteomes" id="UP000775872"/>
    </source>
</evidence>
<dbReference type="PANTHER" id="PTHR35872:SF1">
    <property type="entry name" value="ALPHA-L-RHAMNOSIDASE C"/>
    <property type="match status" value="1"/>
</dbReference>
<dbReference type="EMBL" id="CABFOC020000074">
    <property type="protein sequence ID" value="CAH0057195.1"/>
    <property type="molecule type" value="Genomic_DNA"/>
</dbReference>
<dbReference type="Pfam" id="PF11204">
    <property type="entry name" value="DUF2985"/>
    <property type="match status" value="1"/>
</dbReference>
<reference evidence="4" key="1">
    <citation type="submission" date="2019-06" db="EMBL/GenBank/DDBJ databases">
        <authorList>
            <person name="Broberg M."/>
        </authorList>
    </citation>
    <scope>NUCLEOTIDE SEQUENCE [LARGE SCALE GENOMIC DNA]</scope>
</reference>
<proteinExistence type="predicted"/>
<dbReference type="OrthoDB" id="6407410at2759"/>
<dbReference type="Proteomes" id="UP000775872">
    <property type="component" value="Unassembled WGS sequence"/>
</dbReference>
<feature type="transmembrane region" description="Helical" evidence="2">
    <location>
        <begin position="243"/>
        <end position="265"/>
    </location>
</feature>
<dbReference type="InterPro" id="IPR021369">
    <property type="entry name" value="DUF2985"/>
</dbReference>
<feature type="region of interest" description="Disordered" evidence="1">
    <location>
        <begin position="1"/>
        <end position="41"/>
    </location>
</feature>
<protein>
    <submittedName>
        <fullName evidence="3">Uncharacterized protein</fullName>
    </submittedName>
</protein>
<sequence>MLSSHRKADIKNDKSQAKRAPVLMRTNHTLNSRPQLSDPLTLKQGMYGTTVPAQSAGDGHAEDFDGTPESSPQDSALAKAMAWLRDMTIFKAILIIYCLNIVAWGGMIFLLLCNASPAMCYPTCNDINSPRRKWIEIDSQILNALFCVPAFGLFPRRALQAWQLLQFVVRGDLVALRCLAGRYRTWFRLPGSQMLPASVGPDEVENWLSLPSATLNILPLPVRRIPDAPPTGQRAATTSVRMLGAVIGLNMMNTVFQAILSGFMWGYSRHSRPGWSVGLFLCLAFAASTGAGVLEFLEGKKVRRVEGRYRRYAFIATA</sequence>
<reference evidence="3 4" key="2">
    <citation type="submission" date="2021-10" db="EMBL/GenBank/DDBJ databases">
        <authorList>
            <person name="Piombo E."/>
        </authorList>
    </citation>
    <scope>NUCLEOTIDE SEQUENCE [LARGE SCALE GENOMIC DNA]</scope>
</reference>
<keyword evidence="4" id="KW-1185">Reference proteome</keyword>
<evidence type="ECO:0000256" key="2">
    <source>
        <dbReference type="SAM" id="Phobius"/>
    </source>
</evidence>
<accession>A0A9N9ZIL9</accession>
<feature type="transmembrane region" description="Helical" evidence="2">
    <location>
        <begin position="277"/>
        <end position="297"/>
    </location>
</feature>
<dbReference type="PANTHER" id="PTHR35872">
    <property type="entry name" value="INTEGRAL MEMBRANE PROTEIN (AFU_ORTHOLOGUE AFUA_5G07110)"/>
    <property type="match status" value="1"/>
</dbReference>
<feature type="transmembrane region" description="Helical" evidence="2">
    <location>
        <begin position="89"/>
        <end position="112"/>
    </location>
</feature>
<organism evidence="3 4">
    <name type="scientific">Clonostachys solani</name>
    <dbReference type="NCBI Taxonomy" id="160281"/>
    <lineage>
        <taxon>Eukaryota</taxon>
        <taxon>Fungi</taxon>
        <taxon>Dikarya</taxon>
        <taxon>Ascomycota</taxon>
        <taxon>Pezizomycotina</taxon>
        <taxon>Sordariomycetes</taxon>
        <taxon>Hypocreomycetidae</taxon>
        <taxon>Hypocreales</taxon>
        <taxon>Bionectriaceae</taxon>
        <taxon>Clonostachys</taxon>
    </lineage>
</organism>
<keyword evidence="2" id="KW-1133">Transmembrane helix</keyword>
<feature type="compositionally biased region" description="Basic and acidic residues" evidence="1">
    <location>
        <begin position="1"/>
        <end position="16"/>
    </location>
</feature>
<feature type="compositionally biased region" description="Polar residues" evidence="1">
    <location>
        <begin position="26"/>
        <end position="35"/>
    </location>
</feature>
<gene>
    <name evidence="3" type="ORF">CSOL1703_00006968</name>
</gene>